<evidence type="ECO:0000313" key="12">
    <source>
        <dbReference type="Proteomes" id="UP000198823"/>
    </source>
</evidence>
<proteinExistence type="inferred from homology"/>
<keyword evidence="3" id="KW-0050">Antiport</keyword>
<keyword evidence="4" id="KW-1003">Cell membrane</keyword>
<feature type="transmembrane region" description="Helical" evidence="9">
    <location>
        <begin position="138"/>
        <end position="164"/>
    </location>
</feature>
<keyword evidence="2" id="KW-0813">Transport</keyword>
<feature type="transmembrane region" description="Helical" evidence="9">
    <location>
        <begin position="431"/>
        <end position="454"/>
    </location>
</feature>
<keyword evidence="7 9" id="KW-0472">Membrane</keyword>
<dbReference type="Proteomes" id="UP000198823">
    <property type="component" value="Unassembled WGS sequence"/>
</dbReference>
<evidence type="ECO:0000256" key="9">
    <source>
        <dbReference type="SAM" id="Phobius"/>
    </source>
</evidence>
<evidence type="ECO:0000256" key="6">
    <source>
        <dbReference type="ARBA" id="ARBA00022989"/>
    </source>
</evidence>
<dbReference type="InterPro" id="IPR018461">
    <property type="entry name" value="Na/H_Antiport_NhaC-like_C"/>
</dbReference>
<evidence type="ECO:0000256" key="1">
    <source>
        <dbReference type="ARBA" id="ARBA00004651"/>
    </source>
</evidence>
<evidence type="ECO:0000256" key="3">
    <source>
        <dbReference type="ARBA" id="ARBA00022449"/>
    </source>
</evidence>
<evidence type="ECO:0000256" key="7">
    <source>
        <dbReference type="ARBA" id="ARBA00023136"/>
    </source>
</evidence>
<feature type="domain" description="Na+/H+ antiporter NhaC-like C-terminal" evidence="10">
    <location>
        <begin position="161"/>
        <end position="450"/>
    </location>
</feature>
<evidence type="ECO:0000256" key="8">
    <source>
        <dbReference type="ARBA" id="ARBA00038435"/>
    </source>
</evidence>
<feature type="transmembrane region" description="Helical" evidence="9">
    <location>
        <begin position="193"/>
        <end position="211"/>
    </location>
</feature>
<feature type="transmembrane region" description="Helical" evidence="9">
    <location>
        <begin position="318"/>
        <end position="339"/>
    </location>
</feature>
<dbReference type="NCBIfam" id="TIGR00931">
    <property type="entry name" value="antiport_nhaC"/>
    <property type="match status" value="1"/>
</dbReference>
<organism evidence="11 12">
    <name type="scientific">Bhargavaea beijingensis</name>
    <dbReference type="NCBI Taxonomy" id="426756"/>
    <lineage>
        <taxon>Bacteria</taxon>
        <taxon>Bacillati</taxon>
        <taxon>Bacillota</taxon>
        <taxon>Bacilli</taxon>
        <taxon>Bacillales</taxon>
        <taxon>Caryophanaceae</taxon>
        <taxon>Bhargavaea</taxon>
    </lineage>
</organism>
<comment type="subcellular location">
    <subcellularLocation>
        <location evidence="1">Cell membrane</location>
        <topology evidence="1">Multi-pass membrane protein</topology>
    </subcellularLocation>
</comment>
<gene>
    <name evidence="11" type="ORF">SAMN04488126_102215</name>
</gene>
<dbReference type="InterPro" id="IPR004770">
    <property type="entry name" value="Na/H_antiport_NhaC"/>
</dbReference>
<dbReference type="OrthoDB" id="9762978at2"/>
<feature type="transmembrane region" description="Helical" evidence="9">
    <location>
        <begin position="37"/>
        <end position="53"/>
    </location>
</feature>
<name>A0A1G6Z6R4_9BACL</name>
<reference evidence="11 12" key="1">
    <citation type="submission" date="2016-10" db="EMBL/GenBank/DDBJ databases">
        <authorList>
            <person name="de Groot N.N."/>
        </authorList>
    </citation>
    <scope>NUCLEOTIDE SEQUENCE [LARGE SCALE GENOMIC DNA]</scope>
    <source>
        <strain evidence="11 12">CGMCC 1.6762</strain>
    </source>
</reference>
<dbReference type="RefSeq" id="WP_092094368.1">
    <property type="nucleotide sequence ID" value="NZ_FNAR01000002.1"/>
</dbReference>
<sequence>MLQSAKLRLPVWEAVLVLLVIFASISVGIIALGMVPHLPIIFAIIFLMLYGKIKGLPVNELEKGLIQGASSGLGAVYIFFFIGMLISSWMASGTIPSLMYYGFHLFSDLPLYFSVFVVTSIVGIGIGSAFTTAATIGVAFIGMATALDASLAVTAGAIVSGAFLGDKMSPLSETTNLASETVGVPLFEHIKNMMWTTVPAFIITAIVFVVLSPERGQNTKDIETFLQALKEYSHIGWAAFIPFVIVAVLAMMKVSGIPTLSAGIVSSVVIAFIQDRSITFPGMADILFSGFVMDSDVEELNAVLSGGGIESMMFSISLVLLALGMGGLLFLLGIIPTILQAVEALLTSAVRLVSATALTAIGLNFFVGEQYLSILITGKAFEGQYTKLGYNKKTLSRALEDTGTVINPLVPWGVAGVFIAGVLGVPTLDYVPFALFCLLSPVLTILSGVTQIGLSKQPS</sequence>
<evidence type="ECO:0000256" key="5">
    <source>
        <dbReference type="ARBA" id="ARBA00022692"/>
    </source>
</evidence>
<dbReference type="GO" id="GO:0015297">
    <property type="term" value="F:antiporter activity"/>
    <property type="evidence" value="ECO:0007669"/>
    <property type="project" value="UniProtKB-KW"/>
</dbReference>
<evidence type="ECO:0000256" key="4">
    <source>
        <dbReference type="ARBA" id="ARBA00022475"/>
    </source>
</evidence>
<feature type="transmembrane region" description="Helical" evidence="9">
    <location>
        <begin position="232"/>
        <end position="250"/>
    </location>
</feature>
<evidence type="ECO:0000259" key="10">
    <source>
        <dbReference type="Pfam" id="PF03553"/>
    </source>
</evidence>
<feature type="transmembrane region" description="Helical" evidence="9">
    <location>
        <begin position="65"/>
        <end position="91"/>
    </location>
</feature>
<accession>A0A1G6Z6R4</accession>
<dbReference type="EMBL" id="FNAR01000002">
    <property type="protein sequence ID" value="SDD97973.1"/>
    <property type="molecule type" value="Genomic_DNA"/>
</dbReference>
<evidence type="ECO:0000313" key="11">
    <source>
        <dbReference type="EMBL" id="SDD97973.1"/>
    </source>
</evidence>
<dbReference type="InterPro" id="IPR052180">
    <property type="entry name" value="NhaC_Na-H+_Antiporter"/>
</dbReference>
<keyword evidence="5 9" id="KW-0812">Transmembrane</keyword>
<feature type="transmembrane region" description="Helical" evidence="9">
    <location>
        <begin position="405"/>
        <end position="425"/>
    </location>
</feature>
<feature type="transmembrane region" description="Helical" evidence="9">
    <location>
        <begin position="256"/>
        <end position="273"/>
    </location>
</feature>
<dbReference type="Pfam" id="PF03553">
    <property type="entry name" value="Na_H_antiporter"/>
    <property type="match status" value="1"/>
</dbReference>
<feature type="transmembrane region" description="Helical" evidence="9">
    <location>
        <begin position="345"/>
        <end position="367"/>
    </location>
</feature>
<protein>
    <submittedName>
        <fullName evidence="11">Na+:H+ antiporter, NhaC family</fullName>
    </submittedName>
</protein>
<keyword evidence="6 9" id="KW-1133">Transmembrane helix</keyword>
<comment type="similarity">
    <text evidence="8">Belongs to the NhaC Na(+)/H(+) (TC 2.A.35) antiporter family.</text>
</comment>
<dbReference type="PANTHER" id="PTHR33451">
    <property type="entry name" value="MALATE-2H(+)/NA(+)-LACTATE ANTIPORTER"/>
    <property type="match status" value="1"/>
</dbReference>
<dbReference type="PANTHER" id="PTHR33451:SF6">
    <property type="entry name" value="NA(+)_H(+) ANTIPORTER NHAC"/>
    <property type="match status" value="1"/>
</dbReference>
<evidence type="ECO:0000256" key="2">
    <source>
        <dbReference type="ARBA" id="ARBA00022448"/>
    </source>
</evidence>
<dbReference type="AlphaFoldDB" id="A0A1G6Z6R4"/>
<feature type="transmembrane region" description="Helical" evidence="9">
    <location>
        <begin position="111"/>
        <end position="131"/>
    </location>
</feature>
<dbReference type="GO" id="GO:0005886">
    <property type="term" value="C:plasma membrane"/>
    <property type="evidence" value="ECO:0007669"/>
    <property type="project" value="UniProtKB-SubCell"/>
</dbReference>